<dbReference type="KEGG" id="pdp:PDIP_64890"/>
<dbReference type="GeneID" id="26234805"/>
<dbReference type="Proteomes" id="UP000595662">
    <property type="component" value="Chromosome 3"/>
</dbReference>
<reference evidence="1 2" key="1">
    <citation type="submission" date="2020-08" db="EMBL/GenBank/DDBJ databases">
        <title>The completed genome sequence of the pathogenic ascomycete fungus Penicillium digitatum.</title>
        <authorList>
            <person name="Wang M."/>
        </authorList>
    </citation>
    <scope>NUCLEOTIDE SEQUENCE [LARGE SCALE GENOMIC DNA]</scope>
    <source>
        <strain evidence="1 2">PdW03</strain>
    </source>
</reference>
<dbReference type="EMBL" id="CP060776">
    <property type="protein sequence ID" value="QQK44670.1"/>
    <property type="molecule type" value="Genomic_DNA"/>
</dbReference>
<evidence type="ECO:0000313" key="1">
    <source>
        <dbReference type="EMBL" id="QQK44670.1"/>
    </source>
</evidence>
<evidence type="ECO:0000313" key="2">
    <source>
        <dbReference type="Proteomes" id="UP000595662"/>
    </source>
</evidence>
<sequence length="436" mass="48806">MPTTRLRKKAHEKLLPGLEDVKRPRNLKGTSSTIIHARKPATKKAKKKKHDPNLTHIALANDLLERGKELRLSGLASLRGQVLEPPKAWGHRAEPITDPTKLPDGWSANETDLAEGDVDGQIARCHRRIDENIMPAIFEHKLSMYQQIKREQTDMIKSEPSSLSWEVVQRLDSLKKVQKSFEELGNDNGNLSNLLAIMAAYRSGDLVWDENTVTYWAHGRMVAGPKKMVMKEFLALSQKDGPYGVWVEGMDAYKPQPMYLFLHMRSIFSSHATHEFTVSIRNPTTWRTNTLQHTMALSVMEDTGATAMKILQGDRRFLEALSGAPLPTYGSTTVSTAGGVVVVDNVVLQVNLFHDDQPMLPRWIEVRACINREPPNARPAGARLSGVWLHHMLYCLSLPDNTNAMYVGNDLSEMLANLPPCNPALARPPPTDPKIL</sequence>
<organism evidence="1 2">
    <name type="scientific">Penicillium digitatum</name>
    <name type="common">Green mold</name>
    <dbReference type="NCBI Taxonomy" id="36651"/>
    <lineage>
        <taxon>Eukaryota</taxon>
        <taxon>Fungi</taxon>
        <taxon>Dikarya</taxon>
        <taxon>Ascomycota</taxon>
        <taxon>Pezizomycotina</taxon>
        <taxon>Eurotiomycetes</taxon>
        <taxon>Eurotiomycetidae</taxon>
        <taxon>Eurotiales</taxon>
        <taxon>Aspergillaceae</taxon>
        <taxon>Penicillium</taxon>
    </lineage>
</organism>
<dbReference type="AlphaFoldDB" id="A0A7T6XNT6"/>
<dbReference type="RefSeq" id="XP_014533715.2">
    <property type="nucleotide sequence ID" value="XM_014678229.2"/>
</dbReference>
<accession>A0A7T6XNT6</accession>
<dbReference type="VEuPathDB" id="FungiDB:PDIP_64890"/>
<dbReference type="OMA" id="QPMLPRW"/>
<proteinExistence type="predicted"/>
<protein>
    <submittedName>
        <fullName evidence="1">Uncharacterized protein</fullName>
    </submittedName>
</protein>
<gene>
    <name evidence="1" type="ORF">Pdw03_8571</name>
</gene>
<name>A0A7T6XNT6_PENDI</name>